<dbReference type="AlphaFoldDB" id="A0A1H3C172"/>
<dbReference type="STRING" id="1058.SAMN05421783_1297"/>
<dbReference type="Proteomes" id="UP000198816">
    <property type="component" value="Unassembled WGS sequence"/>
</dbReference>
<organism evidence="1 2">
    <name type="scientific">Thiocapsa roseopersicina</name>
    <dbReference type="NCBI Taxonomy" id="1058"/>
    <lineage>
        <taxon>Bacteria</taxon>
        <taxon>Pseudomonadati</taxon>
        <taxon>Pseudomonadota</taxon>
        <taxon>Gammaproteobacteria</taxon>
        <taxon>Chromatiales</taxon>
        <taxon>Chromatiaceae</taxon>
        <taxon>Thiocapsa</taxon>
    </lineage>
</organism>
<accession>A0A1H3C172</accession>
<dbReference type="OrthoDB" id="9782970at2"/>
<reference evidence="2" key="1">
    <citation type="submission" date="2016-10" db="EMBL/GenBank/DDBJ databases">
        <authorList>
            <person name="Varghese N."/>
            <person name="Submissions S."/>
        </authorList>
    </citation>
    <scope>NUCLEOTIDE SEQUENCE [LARGE SCALE GENOMIC DNA]</scope>
    <source>
        <strain evidence="2">DSM 217</strain>
    </source>
</reference>
<name>A0A1H3C172_THIRO</name>
<gene>
    <name evidence="1" type="ORF">SAMN05421783_1297</name>
</gene>
<dbReference type="EMBL" id="FNNZ01000029">
    <property type="protein sequence ID" value="SDX47781.1"/>
    <property type="molecule type" value="Genomic_DNA"/>
</dbReference>
<protein>
    <submittedName>
        <fullName evidence="1">2OG-Fe(II) oxygenase superfamily protein</fullName>
    </submittedName>
</protein>
<sequence>MRSVAKSTSVFDLFGSAPKAIIRGSDPIPLQWGSISVQLSRSLGTLLGEVERPGDFHATGTIDMHPPRIQVEGVGTLSLPLLASQAEALVARAEQAPYGRGTETLVDTGVRRTWQIDGARVLISGKAWAQDLETMVARAKSGLGVNGAVSAELYKLLVYDTGSFFISHRDSEKAPGMFATLVVVPPSEHRGGELLVRHRGREVRLDLRRDEPSEVAFAAFYADCLHEVLPVVSGYRLALIYNLIRTGEDQPLGPPDYDREHQWAVKLLQAWGTPSVGESAEPTLTKLIYPLEHAYTPAEIGFNRLKGADAAAAGLLVGAAREADCDLYLALVSIEESGWAEHTGGGYWGRHDEDDFEVGEVDESRRIVETWRHPDGSHPDLGPLPFELEELSPPGAFDDLEPDELEFQEATGNEGASFDRLYQRAALVVWPRTHRAAVLSQGGLEVSVPFLGELVRQWREAGADPQAPLREEAHVLAERIRIDWPDADWDRRKASADGAAAAYLRHLTALGDLAEIDAFAGGPIVSGAYGQNDNLALVEALASLAPERAHRLIHDIIAGNAQTNPVACADLLARAANQVIERRTGTAENLRPAAEALVRALPGPRATQSPVDAYRYLSESTGSEPTDAMVANLLSGLEHIDPDLARQAFEHLLKHPDRYDIDRVLLPAALTLHAGETTRALPSAQALRGLTLAHLRRRIAEPLEPPEDWRRPAQVTCACANCQELSRFLADPTRPEWAFRAAQRHRDHLEASVRTDRCDLDLVIERRGSPHTLRCTKNQASYLRRVAQREGDLAHLAQLGAQLDGVPET</sequence>
<dbReference type="Gene3D" id="2.60.120.620">
    <property type="entry name" value="q2cbj1_9rhob like domain"/>
    <property type="match status" value="1"/>
</dbReference>
<dbReference type="PANTHER" id="PTHR33099:SF7">
    <property type="entry name" value="MYND-TYPE DOMAIN-CONTAINING PROTEIN"/>
    <property type="match status" value="1"/>
</dbReference>
<evidence type="ECO:0000313" key="2">
    <source>
        <dbReference type="Proteomes" id="UP000198816"/>
    </source>
</evidence>
<proteinExistence type="predicted"/>
<evidence type="ECO:0000313" key="1">
    <source>
        <dbReference type="EMBL" id="SDX47781.1"/>
    </source>
</evidence>
<dbReference type="PANTHER" id="PTHR33099">
    <property type="entry name" value="FE2OG DIOXYGENASE DOMAIN-CONTAINING PROTEIN"/>
    <property type="match status" value="1"/>
</dbReference>
<keyword evidence="2" id="KW-1185">Reference proteome</keyword>